<dbReference type="InterPro" id="IPR036643">
    <property type="entry name" value="RNApol_insert_sf"/>
</dbReference>
<dbReference type="AlphaFoldDB" id="A0AAW2ZGM1"/>
<dbReference type="EMBL" id="JAOPGA020001509">
    <property type="protein sequence ID" value="KAL0489047.1"/>
    <property type="molecule type" value="Genomic_DNA"/>
</dbReference>
<feature type="region of interest" description="Disordered" evidence="4">
    <location>
        <begin position="1"/>
        <end position="42"/>
    </location>
</feature>
<evidence type="ECO:0000313" key="6">
    <source>
        <dbReference type="EMBL" id="KAL0489047.1"/>
    </source>
</evidence>
<evidence type="ECO:0000256" key="3">
    <source>
        <dbReference type="ARBA" id="ARBA00023163"/>
    </source>
</evidence>
<comment type="function">
    <text evidence="1">DNA-dependent RNA polymerase catalyzes the transcription of DNA into RNA using the four ribonucleoside triphosphates as substrates.</text>
</comment>
<dbReference type="PANTHER" id="PTHR11800:SF2">
    <property type="entry name" value="DNA-DIRECTED RNA POLYMERASE II SUBUNIT RPB3"/>
    <property type="match status" value="1"/>
</dbReference>
<feature type="compositionally biased region" description="Low complexity" evidence="4">
    <location>
        <begin position="13"/>
        <end position="25"/>
    </location>
</feature>
<comment type="caution">
    <text evidence="6">The sequence shown here is derived from an EMBL/GenBank/DDBJ whole genome shotgun (WGS) entry which is preliminary data.</text>
</comment>
<feature type="compositionally biased region" description="Polar residues" evidence="4">
    <location>
        <begin position="1"/>
        <end position="10"/>
    </location>
</feature>
<dbReference type="Proteomes" id="UP001431209">
    <property type="component" value="Unassembled WGS sequence"/>
</dbReference>
<evidence type="ECO:0000313" key="7">
    <source>
        <dbReference type="Proteomes" id="UP001431209"/>
    </source>
</evidence>
<organism evidence="6 7">
    <name type="scientific">Acrasis kona</name>
    <dbReference type="NCBI Taxonomy" id="1008807"/>
    <lineage>
        <taxon>Eukaryota</taxon>
        <taxon>Discoba</taxon>
        <taxon>Heterolobosea</taxon>
        <taxon>Tetramitia</taxon>
        <taxon>Eutetramitia</taxon>
        <taxon>Acrasidae</taxon>
        <taxon>Acrasis</taxon>
    </lineage>
</organism>
<evidence type="ECO:0000256" key="1">
    <source>
        <dbReference type="ARBA" id="ARBA00004026"/>
    </source>
</evidence>
<dbReference type="SUPFAM" id="SSF56553">
    <property type="entry name" value="Insert subdomain of RNA polymerase alpha subunit"/>
    <property type="match status" value="1"/>
</dbReference>
<dbReference type="GO" id="GO:0046983">
    <property type="term" value="F:protein dimerization activity"/>
    <property type="evidence" value="ECO:0007669"/>
    <property type="project" value="InterPro"/>
</dbReference>
<name>A0AAW2ZGM1_9EUKA</name>
<sequence length="210" mass="23911">MLNAPTTIPTWKSPHINSSSNNPSIRPALVTEDDDNEDANEAEKPGILIVKLRKNQEVKLRATALKGIGKLHAKWSPVATVVYQIVPEIKINQAKLNEMDEKQKKEWVDKCPTRVFEYDKSTGRVNVANLNNCTYTMECVERAEEMGFPGLVSVREKETIRDKHEFIFTVETTGALRPEEIVMMAFNVILKKLERVQSEIEKLYTTNVPQ</sequence>
<evidence type="ECO:0000256" key="2">
    <source>
        <dbReference type="ARBA" id="ARBA00022478"/>
    </source>
</evidence>
<protein>
    <submittedName>
        <fullName evidence="6">DNA-directed RNA polymerase II subunit RPB3</fullName>
    </submittedName>
</protein>
<dbReference type="InterPro" id="IPR036603">
    <property type="entry name" value="RBP11-like"/>
</dbReference>
<dbReference type="GO" id="GO:0003899">
    <property type="term" value="F:DNA-directed RNA polymerase activity"/>
    <property type="evidence" value="ECO:0007669"/>
    <property type="project" value="InterPro"/>
</dbReference>
<dbReference type="SMART" id="SM00662">
    <property type="entry name" value="RPOLD"/>
    <property type="match status" value="1"/>
</dbReference>
<dbReference type="SUPFAM" id="SSF55257">
    <property type="entry name" value="RBP11-like subunits of RNA polymerase"/>
    <property type="match status" value="1"/>
</dbReference>
<dbReference type="Gene3D" id="3.30.1360.10">
    <property type="entry name" value="RNA polymerase, RBP11-like subunit"/>
    <property type="match status" value="1"/>
</dbReference>
<reference evidence="6 7" key="1">
    <citation type="submission" date="2024-03" db="EMBL/GenBank/DDBJ databases">
        <title>The Acrasis kona genome and developmental transcriptomes reveal deep origins of eukaryotic multicellular pathways.</title>
        <authorList>
            <person name="Sheikh S."/>
            <person name="Fu C.-J."/>
            <person name="Brown M.W."/>
            <person name="Baldauf S.L."/>
        </authorList>
    </citation>
    <scope>NUCLEOTIDE SEQUENCE [LARGE SCALE GENOMIC DNA]</scope>
    <source>
        <strain evidence="6 7">ATCC MYA-3509</strain>
    </source>
</reference>
<dbReference type="GO" id="GO:0005665">
    <property type="term" value="C:RNA polymerase II, core complex"/>
    <property type="evidence" value="ECO:0007669"/>
    <property type="project" value="TreeGrafter"/>
</dbReference>
<accession>A0AAW2ZGM1</accession>
<dbReference type="PANTHER" id="PTHR11800">
    <property type="entry name" value="DNA-DIRECTED RNA POLYMERASE"/>
    <property type="match status" value="1"/>
</dbReference>
<evidence type="ECO:0000259" key="5">
    <source>
        <dbReference type="SMART" id="SM00662"/>
    </source>
</evidence>
<keyword evidence="3" id="KW-0804">Transcription</keyword>
<keyword evidence="2 6" id="KW-0240">DNA-directed RNA polymerase</keyword>
<gene>
    <name evidence="6" type="ORF">AKO1_013842</name>
</gene>
<dbReference type="InterPro" id="IPR011263">
    <property type="entry name" value="DNA-dir_RNA_pol_RpoA/D/Rpb3"/>
</dbReference>
<keyword evidence="7" id="KW-1185">Reference proteome</keyword>
<feature type="compositionally biased region" description="Acidic residues" evidence="4">
    <location>
        <begin position="31"/>
        <end position="40"/>
    </location>
</feature>
<feature type="domain" description="DNA-directed RNA polymerase RpoA/D/Rpb3-type" evidence="5">
    <location>
        <begin position="1"/>
        <end position="199"/>
    </location>
</feature>
<proteinExistence type="predicted"/>
<dbReference type="Pfam" id="PF01193">
    <property type="entry name" value="RNA_pol_L"/>
    <property type="match status" value="1"/>
</dbReference>
<evidence type="ECO:0000256" key="4">
    <source>
        <dbReference type="SAM" id="MobiDB-lite"/>
    </source>
</evidence>
<dbReference type="GO" id="GO:0006366">
    <property type="term" value="P:transcription by RNA polymerase II"/>
    <property type="evidence" value="ECO:0007669"/>
    <property type="project" value="TreeGrafter"/>
</dbReference>
<dbReference type="InterPro" id="IPR050518">
    <property type="entry name" value="Rpo3/RPB3_RNA_Pol_subunit"/>
</dbReference>